<dbReference type="PATRIC" id="fig|1886670.3.peg.2417"/>
<evidence type="ECO:0000259" key="16">
    <source>
        <dbReference type="PROSITE" id="PS50109"/>
    </source>
</evidence>
<dbReference type="Gene3D" id="1.10.287.130">
    <property type="match status" value="1"/>
</dbReference>
<dbReference type="InterPro" id="IPR005467">
    <property type="entry name" value="His_kinase_dom"/>
</dbReference>
<dbReference type="CDD" id="cd06225">
    <property type="entry name" value="HAMP"/>
    <property type="match status" value="1"/>
</dbReference>
<keyword evidence="8" id="KW-0547">Nucleotide-binding</keyword>
<dbReference type="GO" id="GO:0005886">
    <property type="term" value="C:plasma membrane"/>
    <property type="evidence" value="ECO:0007669"/>
    <property type="project" value="UniProtKB-SubCell"/>
</dbReference>
<dbReference type="GO" id="GO:0000155">
    <property type="term" value="F:phosphorelay sensor kinase activity"/>
    <property type="evidence" value="ECO:0007669"/>
    <property type="project" value="InterPro"/>
</dbReference>
<protein>
    <recommendedName>
        <fullName evidence="3">histidine kinase</fullName>
        <ecNumber evidence="3">2.7.13.3</ecNumber>
    </recommendedName>
</protein>
<dbReference type="CDD" id="cd00082">
    <property type="entry name" value="HisKA"/>
    <property type="match status" value="1"/>
</dbReference>
<evidence type="ECO:0000256" key="5">
    <source>
        <dbReference type="ARBA" id="ARBA00022553"/>
    </source>
</evidence>
<evidence type="ECO:0000256" key="2">
    <source>
        <dbReference type="ARBA" id="ARBA00004651"/>
    </source>
</evidence>
<dbReference type="InterPro" id="IPR003594">
    <property type="entry name" value="HATPase_dom"/>
</dbReference>
<keyword evidence="7 15" id="KW-0812">Transmembrane</keyword>
<dbReference type="PANTHER" id="PTHR45528:SF1">
    <property type="entry name" value="SENSOR HISTIDINE KINASE CPXA"/>
    <property type="match status" value="1"/>
</dbReference>
<keyword evidence="13 15" id="KW-0472">Membrane</keyword>
<dbReference type="Pfam" id="PF02518">
    <property type="entry name" value="HATPase_c"/>
    <property type="match status" value="1"/>
</dbReference>
<keyword evidence="6 18" id="KW-0808">Transferase</keyword>
<dbReference type="PANTHER" id="PTHR45528">
    <property type="entry name" value="SENSOR HISTIDINE KINASE CPXA"/>
    <property type="match status" value="1"/>
</dbReference>
<keyword evidence="4" id="KW-1003">Cell membrane</keyword>
<feature type="domain" description="Histidine kinase" evidence="16">
    <location>
        <begin position="292"/>
        <end position="506"/>
    </location>
</feature>
<feature type="coiled-coil region" evidence="14">
    <location>
        <begin position="255"/>
        <end position="285"/>
    </location>
</feature>
<evidence type="ECO:0000256" key="13">
    <source>
        <dbReference type="ARBA" id="ARBA00023136"/>
    </source>
</evidence>
<dbReference type="RefSeq" id="WP_245703476.1">
    <property type="nucleotide sequence ID" value="NZ_MDER01000040.1"/>
</dbReference>
<reference evidence="18 19" key="1">
    <citation type="submission" date="2016-08" db="EMBL/GenBank/DDBJ databases">
        <title>Genome sequencing of Paenibacillus sp. TI45-13ar, isolated from Korean traditional nuruk.</title>
        <authorList>
            <person name="Kim S.-J."/>
        </authorList>
    </citation>
    <scope>NUCLEOTIDE SEQUENCE [LARGE SCALE GENOMIC DNA]</scope>
    <source>
        <strain evidence="18 19">TI45-13ar</strain>
    </source>
</reference>
<dbReference type="Proteomes" id="UP000094578">
    <property type="component" value="Unassembled WGS sequence"/>
</dbReference>
<evidence type="ECO:0000256" key="15">
    <source>
        <dbReference type="SAM" id="Phobius"/>
    </source>
</evidence>
<dbReference type="SMART" id="SM00387">
    <property type="entry name" value="HATPase_c"/>
    <property type="match status" value="1"/>
</dbReference>
<evidence type="ECO:0000313" key="18">
    <source>
        <dbReference type="EMBL" id="ODP28219.1"/>
    </source>
</evidence>
<feature type="transmembrane region" description="Helical" evidence="15">
    <location>
        <begin position="29"/>
        <end position="52"/>
    </location>
</feature>
<dbReference type="AlphaFoldDB" id="A0A1E3L336"/>
<dbReference type="SMART" id="SM00388">
    <property type="entry name" value="HisKA"/>
    <property type="match status" value="1"/>
</dbReference>
<evidence type="ECO:0000256" key="7">
    <source>
        <dbReference type="ARBA" id="ARBA00022692"/>
    </source>
</evidence>
<dbReference type="InterPro" id="IPR004358">
    <property type="entry name" value="Sig_transdc_His_kin-like_C"/>
</dbReference>
<keyword evidence="9 18" id="KW-0418">Kinase</keyword>
<keyword evidence="11 15" id="KW-1133">Transmembrane helix</keyword>
<dbReference type="InterPro" id="IPR036890">
    <property type="entry name" value="HATPase_C_sf"/>
</dbReference>
<dbReference type="PROSITE" id="PS50885">
    <property type="entry name" value="HAMP"/>
    <property type="match status" value="1"/>
</dbReference>
<dbReference type="Pfam" id="PF00512">
    <property type="entry name" value="HisKA"/>
    <property type="match status" value="1"/>
</dbReference>
<dbReference type="STRING" id="1886670.PTI45_02376"/>
<dbReference type="Gene3D" id="6.10.340.10">
    <property type="match status" value="1"/>
</dbReference>
<evidence type="ECO:0000256" key="8">
    <source>
        <dbReference type="ARBA" id="ARBA00022741"/>
    </source>
</evidence>
<evidence type="ECO:0000256" key="4">
    <source>
        <dbReference type="ARBA" id="ARBA00022475"/>
    </source>
</evidence>
<keyword evidence="10" id="KW-0067">ATP-binding</keyword>
<dbReference type="Gene3D" id="3.30.565.10">
    <property type="entry name" value="Histidine kinase-like ATPase, C-terminal domain"/>
    <property type="match status" value="1"/>
</dbReference>
<dbReference type="PROSITE" id="PS50109">
    <property type="entry name" value="HIS_KIN"/>
    <property type="match status" value="1"/>
</dbReference>
<comment type="subcellular location">
    <subcellularLocation>
        <location evidence="2">Cell membrane</location>
        <topology evidence="2">Multi-pass membrane protein</topology>
    </subcellularLocation>
</comment>
<accession>A0A1E3L336</accession>
<evidence type="ECO:0000256" key="9">
    <source>
        <dbReference type="ARBA" id="ARBA00022777"/>
    </source>
</evidence>
<organism evidence="18 19">
    <name type="scientific">Paenibacillus nuruki</name>
    <dbReference type="NCBI Taxonomy" id="1886670"/>
    <lineage>
        <taxon>Bacteria</taxon>
        <taxon>Bacillati</taxon>
        <taxon>Bacillota</taxon>
        <taxon>Bacilli</taxon>
        <taxon>Bacillales</taxon>
        <taxon>Paenibacillaceae</taxon>
        <taxon>Paenibacillus</taxon>
    </lineage>
</organism>
<dbReference type="GO" id="GO:0005524">
    <property type="term" value="F:ATP binding"/>
    <property type="evidence" value="ECO:0007669"/>
    <property type="project" value="UniProtKB-KW"/>
</dbReference>
<evidence type="ECO:0000259" key="17">
    <source>
        <dbReference type="PROSITE" id="PS50885"/>
    </source>
</evidence>
<dbReference type="FunFam" id="1.10.287.130:FF:000001">
    <property type="entry name" value="Two-component sensor histidine kinase"/>
    <property type="match status" value="1"/>
</dbReference>
<dbReference type="InterPro" id="IPR050398">
    <property type="entry name" value="HssS/ArlS-like"/>
</dbReference>
<feature type="domain" description="HAMP" evidence="17">
    <location>
        <begin position="209"/>
        <end position="263"/>
    </location>
</feature>
<evidence type="ECO:0000256" key="10">
    <source>
        <dbReference type="ARBA" id="ARBA00022840"/>
    </source>
</evidence>
<feature type="transmembrane region" description="Helical" evidence="15">
    <location>
        <begin position="188"/>
        <end position="208"/>
    </location>
</feature>
<dbReference type="InterPro" id="IPR003660">
    <property type="entry name" value="HAMP_dom"/>
</dbReference>
<dbReference type="PRINTS" id="PR00344">
    <property type="entry name" value="BCTRLSENSOR"/>
</dbReference>
<dbReference type="EMBL" id="MDER01000040">
    <property type="protein sequence ID" value="ODP28219.1"/>
    <property type="molecule type" value="Genomic_DNA"/>
</dbReference>
<name>A0A1E3L336_9BACL</name>
<dbReference type="SUPFAM" id="SSF55874">
    <property type="entry name" value="ATPase domain of HSP90 chaperone/DNA topoisomerase II/histidine kinase"/>
    <property type="match status" value="1"/>
</dbReference>
<evidence type="ECO:0000256" key="3">
    <source>
        <dbReference type="ARBA" id="ARBA00012438"/>
    </source>
</evidence>
<evidence type="ECO:0000256" key="14">
    <source>
        <dbReference type="SAM" id="Coils"/>
    </source>
</evidence>
<sequence>MKRSASKNAQPTTRSHLFQSRGWSLRWKFPLLLAVLLLFTVGVLSTLVLIGIQSNQKNQIENTLKRQSEIVGLTIRQEYLASNPSDPKSFMKLRATELAGQLGISSNMRIVLYDAKGQLVGDSLPLAPQAHVEQALAYALKGQIAYITAGSSVIYLSPIQGPNGLLGVAQLHLSIAEQQAFYQDIVHLLLWIGLSVLMISFIVGWLYIRKQTTDIERLTQETISIAQGQYPVAQTTLFTRKDELGQLGEGIVQMGHMIAQSMNDLENEKQQLEQAVTKLTALEQLQKAFIGNISHELKTPVTSIQAYADLLRMYGDDPSLVQEASESIAKETKRLIELIEDSIRLSLLEKYDFELQLHTVQLDALLQDVAERTRGKASTSGIDLQVQTVSVNMITDPKHLMHILLNLLDNAVKYNDRKHGWIQLSNMLDDHKTIIRIANSGAIIPEDQWDNVFEPYATLSSDRARTGSGTGLGLPLARRLAERLQGQLYIKQSNPSGTVFILELPL</sequence>
<keyword evidence="14" id="KW-0175">Coiled coil</keyword>
<dbReference type="InterPro" id="IPR036097">
    <property type="entry name" value="HisK_dim/P_sf"/>
</dbReference>
<keyword evidence="19" id="KW-1185">Reference proteome</keyword>
<gene>
    <name evidence="18" type="ORF">PTI45_02376</name>
</gene>
<evidence type="ECO:0000313" key="19">
    <source>
        <dbReference type="Proteomes" id="UP000094578"/>
    </source>
</evidence>
<comment type="caution">
    <text evidence="18">The sequence shown here is derived from an EMBL/GenBank/DDBJ whole genome shotgun (WGS) entry which is preliminary data.</text>
</comment>
<evidence type="ECO:0000256" key="6">
    <source>
        <dbReference type="ARBA" id="ARBA00022679"/>
    </source>
</evidence>
<dbReference type="InterPro" id="IPR003661">
    <property type="entry name" value="HisK_dim/P_dom"/>
</dbReference>
<keyword evidence="5" id="KW-0597">Phosphoprotein</keyword>
<evidence type="ECO:0000256" key="12">
    <source>
        <dbReference type="ARBA" id="ARBA00023012"/>
    </source>
</evidence>
<evidence type="ECO:0000256" key="11">
    <source>
        <dbReference type="ARBA" id="ARBA00022989"/>
    </source>
</evidence>
<comment type="catalytic activity">
    <reaction evidence="1">
        <text>ATP + protein L-histidine = ADP + protein N-phospho-L-histidine.</text>
        <dbReference type="EC" id="2.7.13.3"/>
    </reaction>
</comment>
<proteinExistence type="predicted"/>
<keyword evidence="12" id="KW-0902">Two-component regulatory system</keyword>
<evidence type="ECO:0000256" key="1">
    <source>
        <dbReference type="ARBA" id="ARBA00000085"/>
    </source>
</evidence>
<dbReference type="SUPFAM" id="SSF47384">
    <property type="entry name" value="Homodimeric domain of signal transducing histidine kinase"/>
    <property type="match status" value="1"/>
</dbReference>
<dbReference type="EC" id="2.7.13.3" evidence="3"/>